<dbReference type="EMBL" id="UOEE01000034">
    <property type="protein sequence ID" value="VAV87273.1"/>
    <property type="molecule type" value="Genomic_DNA"/>
</dbReference>
<gene>
    <name evidence="2" type="ORF">MNBD_ALPHA06-586</name>
</gene>
<reference evidence="2" key="1">
    <citation type="submission" date="2018-06" db="EMBL/GenBank/DDBJ databases">
        <authorList>
            <person name="Zhirakovskaya E."/>
        </authorList>
    </citation>
    <scope>NUCLEOTIDE SEQUENCE</scope>
</reference>
<name>A0A3B0RRW1_9ZZZZ</name>
<accession>A0A3B0RRW1</accession>
<evidence type="ECO:0000256" key="1">
    <source>
        <dbReference type="SAM" id="MobiDB-lite"/>
    </source>
</evidence>
<feature type="region of interest" description="Disordered" evidence="1">
    <location>
        <begin position="52"/>
        <end position="87"/>
    </location>
</feature>
<sequence length="123" mass="12047">MSFAEISAAGILRPAGQNPAGSASAATGAGIIATTGSFAALITAETNTPASLSIGTPHISSGEPGEIIVPDSTGLPRPVETQKPGGFEQATPIVFGLPTPVNLPKPGVIEIAIPGITGLPTPV</sequence>
<evidence type="ECO:0000313" key="2">
    <source>
        <dbReference type="EMBL" id="VAV87273.1"/>
    </source>
</evidence>
<dbReference type="AlphaFoldDB" id="A0A3B0RRW1"/>
<organism evidence="2">
    <name type="scientific">hydrothermal vent metagenome</name>
    <dbReference type="NCBI Taxonomy" id="652676"/>
    <lineage>
        <taxon>unclassified sequences</taxon>
        <taxon>metagenomes</taxon>
        <taxon>ecological metagenomes</taxon>
    </lineage>
</organism>
<protein>
    <submittedName>
        <fullName evidence="2">Uncharacterized protein</fullName>
    </submittedName>
</protein>
<proteinExistence type="predicted"/>
<feature type="non-terminal residue" evidence="2">
    <location>
        <position position="123"/>
    </location>
</feature>